<feature type="region of interest" description="Disordered" evidence="4">
    <location>
        <begin position="1665"/>
        <end position="1693"/>
    </location>
</feature>
<feature type="coiled-coil region" evidence="3">
    <location>
        <begin position="33"/>
        <end position="124"/>
    </location>
</feature>
<dbReference type="Gene3D" id="1.10.150.50">
    <property type="entry name" value="Transcription Factor, Ets-1"/>
    <property type="match status" value="3"/>
</dbReference>
<dbReference type="Pfam" id="PF25526">
    <property type="entry name" value="LIP-1"/>
    <property type="match status" value="2"/>
</dbReference>
<keyword evidence="2 3" id="KW-0175">Coiled coil</keyword>
<dbReference type="GO" id="GO:0050808">
    <property type="term" value="P:synapse organization"/>
    <property type="evidence" value="ECO:0007669"/>
    <property type="project" value="TreeGrafter"/>
</dbReference>
<feature type="compositionally biased region" description="Basic and acidic residues" evidence="4">
    <location>
        <begin position="10"/>
        <end position="20"/>
    </location>
</feature>
<feature type="compositionally biased region" description="Polar residues" evidence="4">
    <location>
        <begin position="958"/>
        <end position="970"/>
    </location>
</feature>
<feature type="domain" description="SAM" evidence="5">
    <location>
        <begin position="1449"/>
        <end position="1505"/>
    </location>
</feature>
<dbReference type="InterPro" id="IPR001660">
    <property type="entry name" value="SAM"/>
</dbReference>
<dbReference type="EMBL" id="KV891572">
    <property type="protein sequence ID" value="OON23287.1"/>
    <property type="molecule type" value="Genomic_DNA"/>
</dbReference>
<feature type="region of interest" description="Disordered" evidence="4">
    <location>
        <begin position="1"/>
        <end position="26"/>
    </location>
</feature>
<evidence type="ECO:0000256" key="2">
    <source>
        <dbReference type="ARBA" id="ARBA00023054"/>
    </source>
</evidence>
<evidence type="ECO:0000256" key="1">
    <source>
        <dbReference type="ARBA" id="ARBA00022737"/>
    </source>
</evidence>
<dbReference type="PANTHER" id="PTHR12587:SF20">
    <property type="entry name" value="LIPRIN-ALPHA, ISOFORM E"/>
    <property type="match status" value="1"/>
</dbReference>
<feature type="compositionally biased region" description="Polar residues" evidence="4">
    <location>
        <begin position="260"/>
        <end position="281"/>
    </location>
</feature>
<dbReference type="InterPro" id="IPR037621">
    <property type="entry name" value="LIP-1_SAM_2"/>
</dbReference>
<organism evidence="6 7">
    <name type="scientific">Opisthorchis viverrini</name>
    <name type="common">Southeast Asian liver fluke</name>
    <dbReference type="NCBI Taxonomy" id="6198"/>
    <lineage>
        <taxon>Eukaryota</taxon>
        <taxon>Metazoa</taxon>
        <taxon>Spiralia</taxon>
        <taxon>Lophotrochozoa</taxon>
        <taxon>Platyhelminthes</taxon>
        <taxon>Trematoda</taxon>
        <taxon>Digenea</taxon>
        <taxon>Opisthorchiida</taxon>
        <taxon>Opisthorchiata</taxon>
        <taxon>Opisthorchiidae</taxon>
        <taxon>Opisthorchis</taxon>
    </lineage>
</organism>
<feature type="domain" description="SAM" evidence="5">
    <location>
        <begin position="1340"/>
        <end position="1406"/>
    </location>
</feature>
<dbReference type="SUPFAM" id="SSF47769">
    <property type="entry name" value="SAM/Pointed domain"/>
    <property type="match status" value="3"/>
</dbReference>
<dbReference type="Pfam" id="PF07647">
    <property type="entry name" value="SAM_2"/>
    <property type="match status" value="1"/>
</dbReference>
<feature type="region of interest" description="Disordered" evidence="4">
    <location>
        <begin position="853"/>
        <end position="883"/>
    </location>
</feature>
<dbReference type="InterPro" id="IPR013761">
    <property type="entry name" value="SAM/pointed_sf"/>
</dbReference>
<feature type="coiled-coil region" evidence="3">
    <location>
        <begin position="543"/>
        <end position="623"/>
    </location>
</feature>
<protein>
    <recommendedName>
        <fullName evidence="5">SAM domain-containing protein</fullName>
    </recommendedName>
</protein>
<name>A0A1S8X9D0_OPIVI</name>
<feature type="coiled-coil region" evidence="3">
    <location>
        <begin position="292"/>
        <end position="434"/>
    </location>
</feature>
<sequence length="1744" mass="194580">MEMQTGSTEHTTELESDRESTSTCDGANVEDMLLSMLDERDRLMEGLREAQEQLNITRSRLAEVERERDKVNSQLVSAIPQDVIVLTRRVSELEEQLNERAEEVDELKAERNNTKILLEHLETLVAKHERSLRMTVVKRHTLTPGTPGIAYAPGVTETMAPDTDSGLNGMTLKDYGQQVRTGTESPSGTGLSSEVEVLKALKSLFEHHKALDEKVHHRLRAAQNRVTELENALSVARTLSPMEPKDSLSKEAQTDETKLISAQTTGSIAPQPQTKTMTIPPSTSLSSALSAAAAATQALNQVKELQNNLDQRSNELLLARRQVIELTSRCKESTDSLNFARNELKRTGEQIERLNREIRDAETQRAEQEKKVSTLEQRYLKAQQEIAVSQEAVDKLQTELAVKSAQSKQHEERLRVLQTRLENTEEELLKAKHDAINHFRMQSLLLDNTTATTTTDDESHDEFQTADGRAAEYQTSPTKMRETYEMDTDHDESVSLGDAAKGSEDNTSTTQTTKSTVISVPKQISFKYVTGEDSEIGLYVDRTRELDGELEELKHELVRMREQELLNEDHIARLSSTVENLLRESNERLQSNLEERMLAMEQKRELTLEMDRIKRQLETSIAEREAGLSESNRLHRQLSELAVTLRHTQAQLVTAQLTASAANAAMAALAKFSQEHGAQTAVDTPVGFENKYSPGQQNMFITPTSPVNPINVLSQVVPNLWITAQQTQDEKQPRYQDPGFPAFTASGLLSGSAQLEKALPTNELQELLIAQGLYDPTANHPQFIGGDSTQTQPQKQEQFYVNDITRLLGQQSLKSEQPNVIPDAQTNAEALAVLIQDQLNAINDEIQLIQKEKADTEQRAEELASRVETSQRRLDGHSTNSGNQQFQGALNILPERQAANRTGVAGYGDRDLLDGLLAVKDSEGVRKHYFSTSQSPNVSMEGATSDQFRAGYMNDVTPYSATHRQPSATGSLGRDYGTKHMETNIQGRSTYARTIPRPESEVVTNQRQFTPGTYVLCENFHVAKMSPRGDRDFKPVEITRLFSEATLQQGSCHVFVIKTKGTKGKAVRFCLHQTTKRPLLNTLDDLISLMSQFEAFLEAPFHDRLNVVSSHSNLPPVEATHQLSEKYSITEKEGAYKRPIFGQSGKLPQKGTTSVGLQPVSGQPLYSSTQIFQPEDWTGGSFGLPVQGPQVAPADQQLYYTKQLEGQAVSREQPGALIPSSRLQWQNETAPIQTDMPSRYSPRPLSQHHLGAEPTNVASLPRPASAAARPDYAQNSLVPSLGKTEYPFFSPPISQKPGLVSRASETYAHRLDRATGVQRYKSNKELLEDAIQSQLPFTSWPSETLVAWLERWVGMPAWYVAACRANIKSGAILASLSDQDTQRELGISNPLHRLKLRLAVQEMLAFTASLANPSRASNMDAASRTLSRIHLASPLIQGELNHEWIGNVWLPSLGLAQYRPAFMECLVDARMLSHLTKRDLRTHLKMVDQFHRISLYYGIMCLKRLDYNRTELERRREACATVDSDVLVWSNERVMKWLKSIGLQDYADNLIDSGVHGALMVLDPDFTASSLAMFLQLASTDIHLRELLERQLNIILEPYRASVTRQPGSRPAQPSADNAGAVCMSTAQNPAQNLYYSHSEKPSSGLTNQDWLSRIDMDQNTHGSYTAVDTHAPPIPARSKDSTRDWSLSRSRDAESASKVVGTSYFTATSIPSNRIFNTVATSLAKNSFSVVELFDNFIRLEMI</sequence>
<dbReference type="CDD" id="cd09565">
    <property type="entry name" value="SAM_liprin-alpha1_2_3_4_repeat2"/>
    <property type="match status" value="1"/>
</dbReference>
<dbReference type="PROSITE" id="PS50105">
    <property type="entry name" value="SAM_DOMAIN"/>
    <property type="match status" value="3"/>
</dbReference>
<evidence type="ECO:0000256" key="4">
    <source>
        <dbReference type="SAM" id="MobiDB-lite"/>
    </source>
</evidence>
<proteinExistence type="predicted"/>
<evidence type="ECO:0000256" key="3">
    <source>
        <dbReference type="SAM" id="Coils"/>
    </source>
</evidence>
<evidence type="ECO:0000313" key="6">
    <source>
        <dbReference type="EMBL" id="OON23287.1"/>
    </source>
</evidence>
<keyword evidence="7" id="KW-1185">Reference proteome</keyword>
<dbReference type="SMART" id="SM00454">
    <property type="entry name" value="SAM"/>
    <property type="match status" value="3"/>
</dbReference>
<dbReference type="GO" id="GO:0048786">
    <property type="term" value="C:presynaptic active zone"/>
    <property type="evidence" value="ECO:0007669"/>
    <property type="project" value="TreeGrafter"/>
</dbReference>
<keyword evidence="1" id="KW-0677">Repeat</keyword>
<dbReference type="Proteomes" id="UP000243686">
    <property type="component" value="Unassembled WGS sequence"/>
</dbReference>
<feature type="domain" description="SAM" evidence="5">
    <location>
        <begin position="1529"/>
        <end position="1598"/>
    </location>
</feature>
<dbReference type="InterPro" id="IPR057892">
    <property type="entry name" value="LIP-1_CC2"/>
</dbReference>
<evidence type="ECO:0000313" key="7">
    <source>
        <dbReference type="Proteomes" id="UP000243686"/>
    </source>
</evidence>
<reference evidence="6 7" key="1">
    <citation type="submission" date="2015-03" db="EMBL/GenBank/DDBJ databases">
        <title>Draft genome of the nematode, Opisthorchis viverrini.</title>
        <authorList>
            <person name="Mitreva M."/>
        </authorList>
    </citation>
    <scope>NUCLEOTIDE SEQUENCE [LARGE SCALE GENOMIC DNA]</scope>
    <source>
        <strain evidence="6">Khon Kaen</strain>
    </source>
</reference>
<gene>
    <name evidence="6" type="ORF">X801_00806</name>
</gene>
<feature type="compositionally biased region" description="Basic and acidic residues" evidence="4">
    <location>
        <begin position="243"/>
        <end position="258"/>
    </location>
</feature>
<dbReference type="PANTHER" id="PTHR12587">
    <property type="entry name" value="LAR INTERACTING PROTEIN LIP -RELATED PROTEIN"/>
    <property type="match status" value="1"/>
</dbReference>
<feature type="region of interest" description="Disordered" evidence="4">
    <location>
        <begin position="243"/>
        <end position="283"/>
    </location>
</feature>
<accession>A0A1S8X9D0</accession>
<dbReference type="Pfam" id="PF00536">
    <property type="entry name" value="SAM_1"/>
    <property type="match status" value="2"/>
</dbReference>
<feature type="compositionally biased region" description="Basic and acidic residues" evidence="4">
    <location>
        <begin position="853"/>
        <end position="876"/>
    </location>
</feature>
<feature type="region of interest" description="Disordered" evidence="4">
    <location>
        <begin position="451"/>
        <end position="515"/>
    </location>
</feature>
<evidence type="ECO:0000259" key="5">
    <source>
        <dbReference type="PROSITE" id="PS50105"/>
    </source>
</evidence>
<feature type="region of interest" description="Disordered" evidence="4">
    <location>
        <begin position="958"/>
        <end position="978"/>
    </location>
</feature>
<dbReference type="InterPro" id="IPR029515">
    <property type="entry name" value="Liprin"/>
</dbReference>